<dbReference type="Gene3D" id="3.30.1360.40">
    <property type="match status" value="1"/>
</dbReference>
<evidence type="ECO:0000256" key="3">
    <source>
        <dbReference type="ARBA" id="ARBA00022490"/>
    </source>
</evidence>
<dbReference type="GO" id="GO:0005737">
    <property type="term" value="C:cytoplasm"/>
    <property type="evidence" value="ECO:0007669"/>
    <property type="project" value="UniProtKB-SubCell"/>
</dbReference>
<comment type="subcellular location">
    <subcellularLocation>
        <location evidence="1 6">Cytoplasm</location>
    </subcellularLocation>
</comment>
<dbReference type="GO" id="GO:0006415">
    <property type="term" value="P:translational termination"/>
    <property type="evidence" value="ECO:0007669"/>
    <property type="project" value="UniProtKB-UniRule"/>
</dbReference>
<dbReference type="Pfam" id="PF01765">
    <property type="entry name" value="RRF"/>
    <property type="match status" value="1"/>
</dbReference>
<keyword evidence="4 6" id="KW-0648">Protein biosynthesis</keyword>
<dbReference type="FunFam" id="1.10.132.20:FF:000001">
    <property type="entry name" value="Ribosome-recycling factor"/>
    <property type="match status" value="1"/>
</dbReference>
<evidence type="ECO:0000313" key="10">
    <source>
        <dbReference type="Proteomes" id="UP000199242"/>
    </source>
</evidence>
<name>A0A1G9NXY4_9FLAO</name>
<sequence>MCNLSNFYYIMEELDLIVESVKQDMDSAIKHLDHAFQKIRAGRASTTMVQDVMVEYYGAPTPINQVANVSVPDAMTISIQPWDRTAIGAIEKAIINSNLGFAPSNNGENIILNVPPLTEERRRELAKQAKAETEDTKIVVRNARQNGLKELKKLDGVSEDLIKNIEADIQVLTDKYVKLCDDHLKVKEAEIMKV</sequence>
<dbReference type="EMBL" id="FNHD01000008">
    <property type="protein sequence ID" value="SDL91214.1"/>
    <property type="molecule type" value="Genomic_DNA"/>
</dbReference>
<evidence type="ECO:0000259" key="7">
    <source>
        <dbReference type="Pfam" id="PF01765"/>
    </source>
</evidence>
<dbReference type="KEGG" id="ctai:NCTC12078_00611"/>
<evidence type="ECO:0000256" key="5">
    <source>
        <dbReference type="ARBA" id="ARBA00025050"/>
    </source>
</evidence>
<keyword evidence="3 6" id="KW-0963">Cytoplasm</keyword>
<dbReference type="PANTHER" id="PTHR20982:SF3">
    <property type="entry name" value="MITOCHONDRIAL RIBOSOME RECYCLING FACTOR PSEUDO 1"/>
    <property type="match status" value="1"/>
</dbReference>
<proteinExistence type="inferred from homology"/>
<organism evidence="9 11">
    <name type="scientific">Chryseobacterium taihuense</name>
    <dbReference type="NCBI Taxonomy" id="1141221"/>
    <lineage>
        <taxon>Bacteria</taxon>
        <taxon>Pseudomonadati</taxon>
        <taxon>Bacteroidota</taxon>
        <taxon>Flavobacteriia</taxon>
        <taxon>Flavobacteriales</taxon>
        <taxon>Weeksellaceae</taxon>
        <taxon>Chryseobacterium group</taxon>
        <taxon>Chryseobacterium</taxon>
    </lineage>
</organism>
<evidence type="ECO:0000256" key="4">
    <source>
        <dbReference type="ARBA" id="ARBA00022917"/>
    </source>
</evidence>
<reference evidence="8 10" key="1">
    <citation type="submission" date="2016-10" db="EMBL/GenBank/DDBJ databases">
        <authorList>
            <person name="Varghese N."/>
            <person name="Submissions S."/>
        </authorList>
    </citation>
    <scope>NUCLEOTIDE SEQUENCE [LARGE SCALE GENOMIC DNA]</scope>
    <source>
        <strain evidence="8 10">CGMCC 1.10941</strain>
    </source>
</reference>
<comment type="function">
    <text evidence="5 6">Responsible for the release of ribosomes from messenger RNA at the termination of protein biosynthesis. May increase the efficiency of translation by recycling ribosomes from one round of translation to another.</text>
</comment>
<protein>
    <recommendedName>
        <fullName evidence="6">Ribosome-recycling factor</fullName>
        <shortName evidence="6">RRF</shortName>
    </recommendedName>
    <alternativeName>
        <fullName evidence="6">Ribosome-releasing factor</fullName>
    </alternativeName>
</protein>
<dbReference type="GO" id="GO:0043023">
    <property type="term" value="F:ribosomal large subunit binding"/>
    <property type="evidence" value="ECO:0007669"/>
    <property type="project" value="TreeGrafter"/>
</dbReference>
<dbReference type="FunFam" id="3.30.1360.40:FF:000001">
    <property type="entry name" value="Ribosome-recycling factor"/>
    <property type="match status" value="1"/>
</dbReference>
<dbReference type="EMBL" id="LR215974">
    <property type="protein sequence ID" value="VFB02634.1"/>
    <property type="molecule type" value="Genomic_DNA"/>
</dbReference>
<evidence type="ECO:0000313" key="9">
    <source>
        <dbReference type="EMBL" id="VFB02634.1"/>
    </source>
</evidence>
<accession>A0A4V6ID97</accession>
<dbReference type="CDD" id="cd00520">
    <property type="entry name" value="RRF"/>
    <property type="match status" value="1"/>
</dbReference>
<gene>
    <name evidence="6 9" type="primary">frr</name>
    <name evidence="9" type="ORF">NCTC12078_00611</name>
    <name evidence="8" type="ORF">SAMN05216273_108130</name>
</gene>
<comment type="similarity">
    <text evidence="2 6">Belongs to the RRF family.</text>
</comment>
<reference evidence="9 11" key="2">
    <citation type="submission" date="2019-02" db="EMBL/GenBank/DDBJ databases">
        <authorList>
            <consortium name="Pathogen Informatics"/>
        </authorList>
    </citation>
    <scope>NUCLEOTIDE SEQUENCE [LARGE SCALE GENOMIC DNA]</scope>
    <source>
        <strain evidence="9 11">3012STDY6944375</strain>
    </source>
</reference>
<dbReference type="Gene3D" id="1.10.132.20">
    <property type="entry name" value="Ribosome-recycling factor"/>
    <property type="match status" value="1"/>
</dbReference>
<evidence type="ECO:0000256" key="6">
    <source>
        <dbReference type="HAMAP-Rule" id="MF_00040"/>
    </source>
</evidence>
<dbReference type="STRING" id="1141221.SAMN05216273_108130"/>
<keyword evidence="10" id="KW-1185">Reference proteome</keyword>
<evidence type="ECO:0000256" key="2">
    <source>
        <dbReference type="ARBA" id="ARBA00005912"/>
    </source>
</evidence>
<dbReference type="NCBIfam" id="TIGR00496">
    <property type="entry name" value="frr"/>
    <property type="match status" value="1"/>
</dbReference>
<dbReference type="SUPFAM" id="SSF55194">
    <property type="entry name" value="Ribosome recycling factor, RRF"/>
    <property type="match status" value="1"/>
</dbReference>
<evidence type="ECO:0000313" key="11">
    <source>
        <dbReference type="Proteomes" id="UP000290013"/>
    </source>
</evidence>
<dbReference type="InterPro" id="IPR036191">
    <property type="entry name" value="RRF_sf"/>
</dbReference>
<dbReference type="InterPro" id="IPR023584">
    <property type="entry name" value="Ribosome_recyc_fac_dom"/>
</dbReference>
<dbReference type="Proteomes" id="UP000290013">
    <property type="component" value="Chromosome"/>
</dbReference>
<dbReference type="Proteomes" id="UP000199242">
    <property type="component" value="Unassembled WGS sequence"/>
</dbReference>
<dbReference type="AlphaFoldDB" id="A0A1G9NXY4"/>
<dbReference type="PANTHER" id="PTHR20982">
    <property type="entry name" value="RIBOSOME RECYCLING FACTOR"/>
    <property type="match status" value="1"/>
</dbReference>
<feature type="domain" description="Ribosome recycling factor" evidence="7">
    <location>
        <begin position="33"/>
        <end position="192"/>
    </location>
</feature>
<dbReference type="HAMAP" id="MF_00040">
    <property type="entry name" value="RRF"/>
    <property type="match status" value="1"/>
</dbReference>
<accession>A0A1G9NXY4</accession>
<evidence type="ECO:0000256" key="1">
    <source>
        <dbReference type="ARBA" id="ARBA00004496"/>
    </source>
</evidence>
<dbReference type="InterPro" id="IPR002661">
    <property type="entry name" value="Ribosome_recyc_fac"/>
</dbReference>
<evidence type="ECO:0000313" key="8">
    <source>
        <dbReference type="EMBL" id="SDL91214.1"/>
    </source>
</evidence>